<gene>
    <name evidence="2" type="ORF">AAF712_013387</name>
</gene>
<evidence type="ECO:0000259" key="1">
    <source>
        <dbReference type="PROSITE" id="PS50280"/>
    </source>
</evidence>
<evidence type="ECO:0000313" key="3">
    <source>
        <dbReference type="Proteomes" id="UP001437256"/>
    </source>
</evidence>
<proteinExistence type="predicted"/>
<name>A0ABR2ZFX2_9AGAR</name>
<keyword evidence="3" id="KW-1185">Reference proteome</keyword>
<feature type="domain" description="SET" evidence="1">
    <location>
        <begin position="1"/>
        <end position="111"/>
    </location>
</feature>
<dbReference type="EMBL" id="JBBXMP010000203">
    <property type="protein sequence ID" value="KAL0059849.1"/>
    <property type="molecule type" value="Genomic_DNA"/>
</dbReference>
<dbReference type="PANTHER" id="PTHR12350:SF19">
    <property type="entry name" value="SET DOMAIN-CONTAINING PROTEIN"/>
    <property type="match status" value="1"/>
</dbReference>
<accession>A0ABR2ZFX2</accession>
<dbReference type="Gene3D" id="2.170.270.10">
    <property type="entry name" value="SET domain"/>
    <property type="match status" value="1"/>
</dbReference>
<dbReference type="InterPro" id="IPR046341">
    <property type="entry name" value="SET_dom_sf"/>
</dbReference>
<dbReference type="Pfam" id="PF00856">
    <property type="entry name" value="SET"/>
    <property type="match status" value="1"/>
</dbReference>
<dbReference type="Proteomes" id="UP001437256">
    <property type="component" value="Unassembled WGS sequence"/>
</dbReference>
<comment type="caution">
    <text evidence="2">The sequence shown here is derived from an EMBL/GenBank/DDBJ whole genome shotgun (WGS) entry which is preliminary data.</text>
</comment>
<organism evidence="2 3">
    <name type="scientific">Marasmius tenuissimus</name>
    <dbReference type="NCBI Taxonomy" id="585030"/>
    <lineage>
        <taxon>Eukaryota</taxon>
        <taxon>Fungi</taxon>
        <taxon>Dikarya</taxon>
        <taxon>Basidiomycota</taxon>
        <taxon>Agaricomycotina</taxon>
        <taxon>Agaricomycetes</taxon>
        <taxon>Agaricomycetidae</taxon>
        <taxon>Agaricales</taxon>
        <taxon>Marasmiineae</taxon>
        <taxon>Marasmiaceae</taxon>
        <taxon>Marasmius</taxon>
    </lineage>
</organism>
<dbReference type="InterPro" id="IPR001214">
    <property type="entry name" value="SET_dom"/>
</dbReference>
<sequence>MQQKYTPSYPDLMEVQFAPGEHNSSLRAKKSFSTGDVIADLSKAYFVPQKTRFTVQVGVDQHIELGSDLVYMNHSCEPNAAFNVSSEDPSQWKAIALKDIEEGSELTFFYPSTEWDAAEPFECKCGSQSCLKTFKGAKSVTTDTLKKQAYISRHIWQLVEERDGGEP</sequence>
<evidence type="ECO:0000313" key="2">
    <source>
        <dbReference type="EMBL" id="KAL0059849.1"/>
    </source>
</evidence>
<dbReference type="InterPro" id="IPR053201">
    <property type="entry name" value="Flavunoidine_N-MTase"/>
</dbReference>
<dbReference type="SUPFAM" id="SSF82199">
    <property type="entry name" value="SET domain"/>
    <property type="match status" value="1"/>
</dbReference>
<protein>
    <recommendedName>
        <fullName evidence="1">SET domain-containing protein</fullName>
    </recommendedName>
</protein>
<dbReference type="PANTHER" id="PTHR12350">
    <property type="entry name" value="HISTONE-LYSINE N-METHYLTRANSFERASE-RELATED"/>
    <property type="match status" value="1"/>
</dbReference>
<dbReference type="PROSITE" id="PS50280">
    <property type="entry name" value="SET"/>
    <property type="match status" value="1"/>
</dbReference>
<reference evidence="2 3" key="1">
    <citation type="submission" date="2024-05" db="EMBL/GenBank/DDBJ databases">
        <title>A draft genome resource for the thread blight pathogen Marasmius tenuissimus strain MS-2.</title>
        <authorList>
            <person name="Yulfo-Soto G.E."/>
            <person name="Baruah I.K."/>
            <person name="Amoako-Attah I."/>
            <person name="Bukari Y."/>
            <person name="Meinhardt L.W."/>
            <person name="Bailey B.A."/>
            <person name="Cohen S.P."/>
        </authorList>
    </citation>
    <scope>NUCLEOTIDE SEQUENCE [LARGE SCALE GENOMIC DNA]</scope>
    <source>
        <strain evidence="2 3">MS-2</strain>
    </source>
</reference>